<dbReference type="EMBL" id="PSNX01000006">
    <property type="protein sequence ID" value="PPE66607.1"/>
    <property type="molecule type" value="Genomic_DNA"/>
</dbReference>
<dbReference type="InterPro" id="IPR031009">
    <property type="entry name" value="Tcm_partner"/>
</dbReference>
<protein>
    <recommendedName>
        <fullName evidence="3">Three-Cys-motif partner protein TcmP</fullName>
    </recommendedName>
</protein>
<proteinExistence type="predicted"/>
<evidence type="ECO:0000313" key="2">
    <source>
        <dbReference type="Proteomes" id="UP000238605"/>
    </source>
</evidence>
<sequence>MRKNPMGKLIDGDDSLLDNDEFDKLDDQHSFGGPWTRIKLEALEKYLVAFNTALSKQSFTRLYIDAFAGTGRCDIKVEGEKKTVDGSARRALATNPAFHKFYFIELRTKKLAALNALGAEYPDKTIEVIKSDANAALKTLCGRYQWRSERAVLFLDPFGMHVEWSTLEAIAKTGAVDVWYLFPYAGLYRQAAKNADALDADKEASLTRVLGTDEWRQAFYAQNPQSDLFGSNNGDVRNTDHRQMLQFVSKRLKGLFPAVTDPKVLYQSGDAKNPSGAPLFALYFAASNPAPKAHGLATKIANDILDTL</sequence>
<comment type="caution">
    <text evidence="1">The sequence shown here is derived from an EMBL/GenBank/DDBJ whole genome shotgun (WGS) entry which is preliminary data.</text>
</comment>
<name>A0A2S5SVK6_9BURK</name>
<keyword evidence="2" id="KW-1185">Reference proteome</keyword>
<accession>A0A2S5SVK6</accession>
<reference evidence="1 2" key="1">
    <citation type="submission" date="2018-02" db="EMBL/GenBank/DDBJ databases">
        <title>Reclassifiation of [Polyangium] brachysporum DSM 7029 as Guopingzhaonella breviflexa gen. nov., sp. nov., a member of the family Comamonadaceae.</title>
        <authorList>
            <person name="Tang B."/>
        </authorList>
    </citation>
    <scope>NUCLEOTIDE SEQUENCE [LARGE SCALE GENOMIC DNA]</scope>
    <source>
        <strain evidence="1 2">BCRC 80649</strain>
    </source>
</reference>
<dbReference type="Proteomes" id="UP000238605">
    <property type="component" value="Unassembled WGS sequence"/>
</dbReference>
<evidence type="ECO:0008006" key="3">
    <source>
        <dbReference type="Google" id="ProtNLM"/>
    </source>
</evidence>
<dbReference type="AlphaFoldDB" id="A0A2S5SVK6"/>
<gene>
    <name evidence="1" type="ORF">C1704_08025</name>
</gene>
<evidence type="ECO:0000313" key="1">
    <source>
        <dbReference type="EMBL" id="PPE66607.1"/>
    </source>
</evidence>
<organism evidence="1 2">
    <name type="scientific">Caldimonas caldifontis</name>
    <dbReference type="NCBI Taxonomy" id="1452508"/>
    <lineage>
        <taxon>Bacteria</taxon>
        <taxon>Pseudomonadati</taxon>
        <taxon>Pseudomonadota</taxon>
        <taxon>Betaproteobacteria</taxon>
        <taxon>Burkholderiales</taxon>
        <taxon>Sphaerotilaceae</taxon>
        <taxon>Caldimonas</taxon>
    </lineage>
</organism>
<dbReference type="NCBIfam" id="TIGR04474">
    <property type="entry name" value="tcm_partner"/>
    <property type="match status" value="1"/>
</dbReference>